<dbReference type="RefSeq" id="WP_123916207.1">
    <property type="nucleotide sequence ID" value="NZ_RKRA01000001.1"/>
</dbReference>
<reference evidence="3 4" key="1">
    <citation type="submission" date="2018-11" db="EMBL/GenBank/DDBJ databases">
        <title>Sequencing the genomes of 1000 actinobacteria strains.</title>
        <authorList>
            <person name="Klenk H.-P."/>
        </authorList>
    </citation>
    <scope>NUCLEOTIDE SEQUENCE [LARGE SCALE GENOMIC DNA]</scope>
    <source>
        <strain evidence="3 4">DSM 14418</strain>
    </source>
</reference>
<evidence type="ECO:0000259" key="2">
    <source>
        <dbReference type="Pfam" id="PF01979"/>
    </source>
</evidence>
<dbReference type="InterPro" id="IPR006680">
    <property type="entry name" value="Amidohydro-rel"/>
</dbReference>
<comment type="caution">
    <text evidence="3">The sequence shown here is derived from an EMBL/GenBank/DDBJ whole genome shotgun (WGS) entry which is preliminary data.</text>
</comment>
<dbReference type="InterPro" id="IPR050287">
    <property type="entry name" value="MTA/SAH_deaminase"/>
</dbReference>
<dbReference type="Gene3D" id="3.20.20.140">
    <property type="entry name" value="Metal-dependent hydrolases"/>
    <property type="match status" value="1"/>
</dbReference>
<evidence type="ECO:0000256" key="1">
    <source>
        <dbReference type="ARBA" id="ARBA00022801"/>
    </source>
</evidence>
<evidence type="ECO:0000313" key="4">
    <source>
        <dbReference type="Proteomes" id="UP000280726"/>
    </source>
</evidence>
<dbReference type="InterPro" id="IPR032466">
    <property type="entry name" value="Metal_Hydrolase"/>
</dbReference>
<dbReference type="AlphaFoldDB" id="A0A3N5A0U7"/>
<keyword evidence="1 3" id="KW-0378">Hydrolase</keyword>
<organism evidence="3 4">
    <name type="scientific">Georgenia muralis</name>
    <dbReference type="NCBI Taxonomy" id="154117"/>
    <lineage>
        <taxon>Bacteria</taxon>
        <taxon>Bacillati</taxon>
        <taxon>Actinomycetota</taxon>
        <taxon>Actinomycetes</taxon>
        <taxon>Micrococcales</taxon>
        <taxon>Bogoriellaceae</taxon>
        <taxon>Georgenia</taxon>
    </lineage>
</organism>
<dbReference type="PANTHER" id="PTHR43794">
    <property type="entry name" value="AMINOHYDROLASE SSNA-RELATED"/>
    <property type="match status" value="1"/>
</dbReference>
<dbReference type="NCBIfam" id="NF006055">
    <property type="entry name" value="PRK08203.1"/>
    <property type="match status" value="1"/>
</dbReference>
<dbReference type="CDD" id="cd01298">
    <property type="entry name" value="ATZ_TRZ_like"/>
    <property type="match status" value="1"/>
</dbReference>
<dbReference type="PANTHER" id="PTHR43794:SF11">
    <property type="entry name" value="AMIDOHYDROLASE-RELATED DOMAIN-CONTAINING PROTEIN"/>
    <property type="match status" value="1"/>
</dbReference>
<dbReference type="Gene3D" id="2.30.40.10">
    <property type="entry name" value="Urease, subunit C, domain 1"/>
    <property type="match status" value="1"/>
</dbReference>
<dbReference type="SUPFAM" id="SSF51556">
    <property type="entry name" value="Metallo-dependent hydrolases"/>
    <property type="match status" value="1"/>
</dbReference>
<feature type="domain" description="Amidohydrolase-related" evidence="2">
    <location>
        <begin position="55"/>
        <end position="388"/>
    </location>
</feature>
<dbReference type="Pfam" id="PF01979">
    <property type="entry name" value="Amidohydro_1"/>
    <property type="match status" value="1"/>
</dbReference>
<dbReference type="GO" id="GO:0016810">
    <property type="term" value="F:hydrolase activity, acting on carbon-nitrogen (but not peptide) bonds"/>
    <property type="evidence" value="ECO:0007669"/>
    <property type="project" value="InterPro"/>
</dbReference>
<proteinExistence type="predicted"/>
<name>A0A3N5A0U7_9MICO</name>
<dbReference type="OrthoDB" id="3189065at2"/>
<keyword evidence="4" id="KW-1185">Reference proteome</keyword>
<dbReference type="InterPro" id="IPR011059">
    <property type="entry name" value="Metal-dep_hydrolase_composite"/>
</dbReference>
<dbReference type="EMBL" id="RKRA01000001">
    <property type="protein sequence ID" value="RPF26975.1"/>
    <property type="molecule type" value="Genomic_DNA"/>
</dbReference>
<dbReference type="Proteomes" id="UP000280726">
    <property type="component" value="Unassembled WGS sequence"/>
</dbReference>
<evidence type="ECO:0000313" key="3">
    <source>
        <dbReference type="EMBL" id="RPF26975.1"/>
    </source>
</evidence>
<gene>
    <name evidence="3" type="ORF">EDD32_1435</name>
</gene>
<protein>
    <submittedName>
        <fullName evidence="3">Cytosine/adenosine deaminase-related metal-dependent hydrolase</fullName>
    </submittedName>
</protein>
<sequence length="449" mass="48469">MVETVIHDAHVVVDEGWEIPGGWVALDGGRVHAVGGPGDPQPTATHRVDAGGRLLTPGLVNTHHHMYQNLTRAYAPAINGSLFQWLTTLYPLWARLDEEAVHLSTYVGIAELLLGGCTTSSDHLYVHPRPNLIDAQVAAAREIGFRFMATRGSMTRSVDDGGLPPREVVQDEETILADSERLVARYHDPSPGALTRVALAPCSMFSVSESIMRSTAELAEQHDVRLHTHLAEDRDEDVYSQEVYGCRPVEYFERVGWASSRSWVAHYVYGSETENRRLADAGVSATQCPSSNMILAGDTADAMALRGLGMAVGLGCDGSASNDAASMWLETRGALLLGRYRHGPGSMTARDALSMATRGGARNLGWDDEIGHLRPGACADVVVWESLPLTLAGALTDPVEAWLRTGPSRAWSSFVGGRELVRQGELLLGGLEDVLRRHRAVATAIQGLG</sequence>
<dbReference type="SUPFAM" id="SSF51338">
    <property type="entry name" value="Composite domain of metallo-dependent hydrolases"/>
    <property type="match status" value="1"/>
</dbReference>
<accession>A0A3N5A0U7</accession>